<gene>
    <name evidence="1" type="ORF">DPMN_109021</name>
</gene>
<accession>A0A9D4QLK8</accession>
<reference evidence="1" key="2">
    <citation type="submission" date="2020-11" db="EMBL/GenBank/DDBJ databases">
        <authorList>
            <person name="McCartney M.A."/>
            <person name="Auch B."/>
            <person name="Kono T."/>
            <person name="Mallez S."/>
            <person name="Becker A."/>
            <person name="Gohl D.M."/>
            <person name="Silverstein K.A.T."/>
            <person name="Koren S."/>
            <person name="Bechman K.B."/>
            <person name="Herman A."/>
            <person name="Abrahante J.E."/>
            <person name="Garbe J."/>
        </authorList>
    </citation>
    <scope>NUCLEOTIDE SEQUENCE</scope>
    <source>
        <strain evidence="1">Duluth1</strain>
        <tissue evidence="1">Whole animal</tissue>
    </source>
</reference>
<proteinExistence type="predicted"/>
<reference evidence="1" key="1">
    <citation type="journal article" date="2019" name="bioRxiv">
        <title>The Genome of the Zebra Mussel, Dreissena polymorpha: A Resource for Invasive Species Research.</title>
        <authorList>
            <person name="McCartney M.A."/>
            <person name="Auch B."/>
            <person name="Kono T."/>
            <person name="Mallez S."/>
            <person name="Zhang Y."/>
            <person name="Obille A."/>
            <person name="Becker A."/>
            <person name="Abrahante J.E."/>
            <person name="Garbe J."/>
            <person name="Badalamenti J.P."/>
            <person name="Herman A."/>
            <person name="Mangelson H."/>
            <person name="Liachko I."/>
            <person name="Sullivan S."/>
            <person name="Sone E.D."/>
            <person name="Koren S."/>
            <person name="Silverstein K.A.T."/>
            <person name="Beckman K.B."/>
            <person name="Gohl D.M."/>
        </authorList>
    </citation>
    <scope>NUCLEOTIDE SEQUENCE</scope>
    <source>
        <strain evidence="1">Duluth1</strain>
        <tissue evidence="1">Whole animal</tissue>
    </source>
</reference>
<protein>
    <submittedName>
        <fullName evidence="1">Uncharacterized protein</fullName>
    </submittedName>
</protein>
<organism evidence="1 2">
    <name type="scientific">Dreissena polymorpha</name>
    <name type="common">Zebra mussel</name>
    <name type="synonym">Mytilus polymorpha</name>
    <dbReference type="NCBI Taxonomy" id="45954"/>
    <lineage>
        <taxon>Eukaryota</taxon>
        <taxon>Metazoa</taxon>
        <taxon>Spiralia</taxon>
        <taxon>Lophotrochozoa</taxon>
        <taxon>Mollusca</taxon>
        <taxon>Bivalvia</taxon>
        <taxon>Autobranchia</taxon>
        <taxon>Heteroconchia</taxon>
        <taxon>Euheterodonta</taxon>
        <taxon>Imparidentia</taxon>
        <taxon>Neoheterodontei</taxon>
        <taxon>Myida</taxon>
        <taxon>Dreissenoidea</taxon>
        <taxon>Dreissenidae</taxon>
        <taxon>Dreissena</taxon>
    </lineage>
</organism>
<evidence type="ECO:0000313" key="2">
    <source>
        <dbReference type="Proteomes" id="UP000828390"/>
    </source>
</evidence>
<dbReference type="EMBL" id="JAIWYP010000004">
    <property type="protein sequence ID" value="KAH3835663.1"/>
    <property type="molecule type" value="Genomic_DNA"/>
</dbReference>
<sequence length="347" mass="40621">MRGPQLCVMYANRRSLRMVWRNSGLRPKQRSEAFASVIERTMWADLVDYVNCYVEGLRFTSITNSPYDYLNYKPTLDHVFLDEPTLAAFERYVDLMFSVADEKIDMCYFKILKTLVPEHFATLNERIKKGRYMQSNPTLNYRLPICIIPVLELHGIEEFSKVYSVKSTCLSLERTQIRLKLNTYFRAVMTLLDSCQYTEELTIGLKIVRSCGEIYEALQTGIEMREMNANALEVLFVMHPLYRKHINSLHIETELIDGGKGRLVNAIPNRKRKFVEDPKDHCNDNCFKKSPERDLGIYNGAFSFVSYDDALEKLRKIVYIPERIMLALVLRKLLLAHAYEREQMRCM</sequence>
<dbReference type="AlphaFoldDB" id="A0A9D4QLK8"/>
<evidence type="ECO:0000313" key="1">
    <source>
        <dbReference type="EMBL" id="KAH3835663.1"/>
    </source>
</evidence>
<name>A0A9D4QLK8_DREPO</name>
<comment type="caution">
    <text evidence="1">The sequence shown here is derived from an EMBL/GenBank/DDBJ whole genome shotgun (WGS) entry which is preliminary data.</text>
</comment>
<dbReference type="Proteomes" id="UP000828390">
    <property type="component" value="Unassembled WGS sequence"/>
</dbReference>
<keyword evidence="2" id="KW-1185">Reference proteome</keyword>